<protein>
    <submittedName>
        <fullName evidence="2">tRNA threonylcarbamoyl adenosine modification protein YeaZ</fullName>
    </submittedName>
</protein>
<organism evidence="2 3">
    <name type="scientific">Candidatus Rhabdochlamydia porcellionis</name>
    <dbReference type="NCBI Taxonomy" id="225148"/>
    <lineage>
        <taxon>Bacteria</taxon>
        <taxon>Pseudomonadati</taxon>
        <taxon>Chlamydiota</taxon>
        <taxon>Chlamydiia</taxon>
        <taxon>Parachlamydiales</taxon>
        <taxon>Candidatus Rhabdochlamydiaceae</taxon>
        <taxon>Candidatus Rhabdochlamydia</taxon>
    </lineage>
</organism>
<dbReference type="Pfam" id="PF00814">
    <property type="entry name" value="TsaD"/>
    <property type="match status" value="1"/>
</dbReference>
<feature type="domain" description="Gcp-like" evidence="1">
    <location>
        <begin position="37"/>
        <end position="84"/>
    </location>
</feature>
<dbReference type="NCBIfam" id="TIGR03725">
    <property type="entry name" value="T6A_YeaZ"/>
    <property type="match status" value="1"/>
</dbReference>
<evidence type="ECO:0000259" key="1">
    <source>
        <dbReference type="Pfam" id="PF00814"/>
    </source>
</evidence>
<evidence type="ECO:0000313" key="2">
    <source>
        <dbReference type="EMBL" id="QZA58338.1"/>
    </source>
</evidence>
<accession>A0ABX8Z1Y6</accession>
<keyword evidence="3" id="KW-1185">Reference proteome</keyword>
<dbReference type="RefSeq" id="WP_194845532.1">
    <property type="nucleotide sequence ID" value="NZ_CP075585.1"/>
</dbReference>
<reference evidence="2 3" key="1">
    <citation type="submission" date="2020-01" db="EMBL/GenBank/DDBJ databases">
        <authorList>
            <person name="Sixt B."/>
            <person name="Schulz F."/>
            <person name="Kostanjsek R."/>
            <person name="Koestlbacher S."/>
            <person name="Collingro A."/>
            <person name="Toenshoff E."/>
            <person name="Horn M."/>
        </authorList>
    </citation>
    <scope>NUCLEOTIDE SEQUENCE [LARGE SCALE GENOMIC DNA]</scope>
    <source>
        <strain evidence="2 3">15C</strain>
    </source>
</reference>
<evidence type="ECO:0000313" key="3">
    <source>
        <dbReference type="Proteomes" id="UP000822862"/>
    </source>
</evidence>
<name>A0ABX8Z1Y6_9BACT</name>
<dbReference type="SUPFAM" id="SSF53067">
    <property type="entry name" value="Actin-like ATPase domain"/>
    <property type="match status" value="1"/>
</dbReference>
<dbReference type="Gene3D" id="3.30.420.40">
    <property type="match status" value="1"/>
</dbReference>
<dbReference type="Proteomes" id="UP000822862">
    <property type="component" value="Chromosome"/>
</dbReference>
<dbReference type="InterPro" id="IPR043129">
    <property type="entry name" value="ATPase_NBD"/>
</dbReference>
<proteinExistence type="predicted"/>
<reference evidence="2 3" key="2">
    <citation type="submission" date="2021-05" db="EMBL/GenBank/DDBJ databases">
        <title>Ecology and evolution of chlamydial symbionts of arthropods.</title>
        <authorList>
            <person name="Halter T."/>
            <person name="Sixt B.S."/>
            <person name="Toenshoff E.R."/>
            <person name="Koestlbacher S."/>
            <person name="Schulz F."/>
            <person name="Kostanjsek R."/>
            <person name="Collingro A."/>
            <person name="Hendrickx F."/>
            <person name="Horn M."/>
        </authorList>
    </citation>
    <scope>NUCLEOTIDE SEQUENCE [LARGE SCALE GENOMIC DNA]</scope>
    <source>
        <strain evidence="2 3">15C</strain>
    </source>
</reference>
<dbReference type="InterPro" id="IPR022496">
    <property type="entry name" value="T6A_TsaB"/>
</dbReference>
<sequence length="195" mass="21732">MYTLILDTSSKIALIAVAKADTICACLSYIHENQLSTSLFPSIERLLASYPNIDKIAVGIGPGSYTGTRVGVTIARTLSFGLKIVYQSFYSPLAYLPHHLGRFSFLLPHKSGRSLIIQGVQKENFLESKDPEFIESQEIYKKTIDSDYIVSDSSFKLSIPCYLPTVNPQALLPLLNSLAPNTENKKIFYHHTFPI</sequence>
<dbReference type="InterPro" id="IPR000905">
    <property type="entry name" value="Gcp-like_dom"/>
</dbReference>
<gene>
    <name evidence="2" type="ORF">RHAB15C_0000211</name>
</gene>
<dbReference type="EMBL" id="CP075585">
    <property type="protein sequence ID" value="QZA58338.1"/>
    <property type="molecule type" value="Genomic_DNA"/>
</dbReference>